<evidence type="ECO:0000256" key="7">
    <source>
        <dbReference type="ARBA" id="ARBA00022989"/>
    </source>
</evidence>
<evidence type="ECO:0000256" key="3">
    <source>
        <dbReference type="ARBA" id="ARBA00022543"/>
    </source>
</evidence>
<evidence type="ECO:0000256" key="2">
    <source>
        <dbReference type="ARBA" id="ARBA00008130"/>
    </source>
</evidence>
<keyword evidence="6" id="KW-0681">Retinal protein</keyword>
<evidence type="ECO:0000256" key="4">
    <source>
        <dbReference type="ARBA" id="ARBA00022606"/>
    </source>
</evidence>
<keyword evidence="3" id="KW-0600">Photoreceptor protein</keyword>
<dbReference type="SMART" id="SM01021">
    <property type="entry name" value="Bac_rhodopsin"/>
    <property type="match status" value="1"/>
</dbReference>
<keyword evidence="10" id="KW-0675">Receptor</keyword>
<organism evidence="12 13">
    <name type="scientific">Spirosoma soli</name>
    <dbReference type="NCBI Taxonomy" id="1770529"/>
    <lineage>
        <taxon>Bacteria</taxon>
        <taxon>Pseudomonadati</taxon>
        <taxon>Bacteroidota</taxon>
        <taxon>Cytophagia</taxon>
        <taxon>Cytophagales</taxon>
        <taxon>Cytophagaceae</taxon>
        <taxon>Spirosoma</taxon>
    </lineage>
</organism>
<feature type="transmembrane region" description="Helical" evidence="11">
    <location>
        <begin position="234"/>
        <end position="257"/>
    </location>
</feature>
<dbReference type="InterPro" id="IPR001425">
    <property type="entry name" value="Arc/bac/fun_rhodopsins"/>
</dbReference>
<dbReference type="PANTHER" id="PTHR28286:SF2">
    <property type="entry name" value="BACTERIORHODOPSIN _OPSIN, NOPA (EUROFUNG)"/>
    <property type="match status" value="1"/>
</dbReference>
<comment type="caution">
    <text evidence="12">The sequence shown here is derived from an EMBL/GenBank/DDBJ whole genome shotgun (WGS) entry which is preliminary data.</text>
</comment>
<keyword evidence="13" id="KW-1185">Reference proteome</keyword>
<evidence type="ECO:0000256" key="8">
    <source>
        <dbReference type="ARBA" id="ARBA00022991"/>
    </source>
</evidence>
<evidence type="ECO:0000313" key="12">
    <source>
        <dbReference type="EMBL" id="MFD2571131.1"/>
    </source>
</evidence>
<feature type="transmembrane region" description="Helical" evidence="11">
    <location>
        <begin position="169"/>
        <end position="187"/>
    </location>
</feature>
<evidence type="ECO:0000256" key="9">
    <source>
        <dbReference type="ARBA" id="ARBA00023136"/>
    </source>
</evidence>
<keyword evidence="4" id="KW-0716">Sensory transduction</keyword>
<evidence type="ECO:0000313" key="13">
    <source>
        <dbReference type="Proteomes" id="UP001597469"/>
    </source>
</evidence>
<dbReference type="Gene3D" id="1.20.1070.10">
    <property type="entry name" value="Rhodopsin 7-helix transmembrane proteins"/>
    <property type="match status" value="1"/>
</dbReference>
<name>A0ABW5M4U0_9BACT</name>
<proteinExistence type="inferred from homology"/>
<accession>A0ABW5M4U0</accession>
<sequence length="278" mass="31310">MELADKFIPTAGVVGILPMITYFFLVVTTYAFLGHFIFALASRTSVGPEHRTSQILTAMIAAVAGLSYYLIQYYYHDLLTELARVTDPNDRQTLIRESYTAIGQYRYMDWAVTTPLLLIKILLMLRIPLHEIKRPLASLLAADFFMILTGYIGEQQMSFDNEILVGPKLIWGAVSTLGYAVIPFVLYQLWKQFAHRALPEEQQAYRLMALTTVTFWGVYPIGYILTVFNIDLNYIHIAFTIADVINKVGVGVVAYLASKTAVERRVPEDAVATAHQLG</sequence>
<reference evidence="13" key="1">
    <citation type="journal article" date="2019" name="Int. J. Syst. Evol. Microbiol.">
        <title>The Global Catalogue of Microorganisms (GCM) 10K type strain sequencing project: providing services to taxonomists for standard genome sequencing and annotation.</title>
        <authorList>
            <consortium name="The Broad Institute Genomics Platform"/>
            <consortium name="The Broad Institute Genome Sequencing Center for Infectious Disease"/>
            <person name="Wu L."/>
            <person name="Ma J."/>
        </authorList>
    </citation>
    <scope>NUCLEOTIDE SEQUENCE [LARGE SCALE GENOMIC DNA]</scope>
    <source>
        <strain evidence="13">KCTC 42805</strain>
    </source>
</reference>
<evidence type="ECO:0000256" key="5">
    <source>
        <dbReference type="ARBA" id="ARBA00022692"/>
    </source>
</evidence>
<feature type="transmembrane region" description="Helical" evidence="11">
    <location>
        <begin position="53"/>
        <end position="71"/>
    </location>
</feature>
<protein>
    <submittedName>
        <fullName evidence="12">Bacteriorhodopsin</fullName>
    </submittedName>
</protein>
<dbReference type="SUPFAM" id="SSF81321">
    <property type="entry name" value="Family A G protein-coupled receptor-like"/>
    <property type="match status" value="1"/>
</dbReference>
<dbReference type="Proteomes" id="UP001597469">
    <property type="component" value="Unassembled WGS sequence"/>
</dbReference>
<dbReference type="RefSeq" id="WP_381522386.1">
    <property type="nucleotide sequence ID" value="NZ_JBHULN010000005.1"/>
</dbReference>
<evidence type="ECO:0000256" key="11">
    <source>
        <dbReference type="SAM" id="Phobius"/>
    </source>
</evidence>
<keyword evidence="8" id="KW-0157">Chromophore</keyword>
<keyword evidence="7 11" id="KW-1133">Transmembrane helix</keyword>
<comment type="similarity">
    <text evidence="2">Belongs to the archaeal/bacterial/fungal opsin family.</text>
</comment>
<comment type="subcellular location">
    <subcellularLocation>
        <location evidence="1">Membrane</location>
        <topology evidence="1">Multi-pass membrane protein</topology>
    </subcellularLocation>
</comment>
<gene>
    <name evidence="12" type="ORF">ACFSUS_10830</name>
</gene>
<keyword evidence="5 11" id="KW-0812">Transmembrane</keyword>
<feature type="transmembrane region" description="Helical" evidence="11">
    <location>
        <begin position="136"/>
        <end position="153"/>
    </location>
</feature>
<feature type="transmembrane region" description="Helical" evidence="11">
    <location>
        <begin position="110"/>
        <end position="129"/>
    </location>
</feature>
<evidence type="ECO:0000256" key="6">
    <source>
        <dbReference type="ARBA" id="ARBA00022925"/>
    </source>
</evidence>
<dbReference type="PRINTS" id="PR00251">
    <property type="entry name" value="BACTRLOPSIN"/>
</dbReference>
<evidence type="ECO:0000256" key="10">
    <source>
        <dbReference type="ARBA" id="ARBA00023170"/>
    </source>
</evidence>
<feature type="transmembrane region" description="Helical" evidence="11">
    <location>
        <begin position="20"/>
        <end position="41"/>
    </location>
</feature>
<feature type="transmembrane region" description="Helical" evidence="11">
    <location>
        <begin position="207"/>
        <end position="228"/>
    </location>
</feature>
<dbReference type="PROSITE" id="PS00950">
    <property type="entry name" value="BACTERIAL_OPSIN_1"/>
    <property type="match status" value="1"/>
</dbReference>
<keyword evidence="9 11" id="KW-0472">Membrane</keyword>
<dbReference type="Pfam" id="PF01036">
    <property type="entry name" value="Bac_rhodopsin"/>
    <property type="match status" value="1"/>
</dbReference>
<dbReference type="PANTHER" id="PTHR28286">
    <property type="match status" value="1"/>
</dbReference>
<dbReference type="InterPro" id="IPR018229">
    <property type="entry name" value="Rhodopsin_retinal_BS"/>
</dbReference>
<evidence type="ECO:0000256" key="1">
    <source>
        <dbReference type="ARBA" id="ARBA00004141"/>
    </source>
</evidence>
<dbReference type="EMBL" id="JBHULN010000005">
    <property type="protein sequence ID" value="MFD2571131.1"/>
    <property type="molecule type" value="Genomic_DNA"/>
</dbReference>